<comment type="caution">
    <text evidence="8">The sequence shown here is derived from an EMBL/GenBank/DDBJ whole genome shotgun (WGS) entry which is preliminary data.</text>
</comment>
<evidence type="ECO:0000313" key="9">
    <source>
        <dbReference type="Proteomes" id="UP000748025"/>
    </source>
</evidence>
<keyword evidence="3" id="KW-0963">Cytoplasm</keyword>
<dbReference type="AlphaFoldDB" id="A0A9P7NBB7"/>
<sequence>MAPSRPRISLQSRLEHDVDKLIRQLESSRGDERFKSTPDAYNAIQRSNSSLGRLKKRPLEDAIDRVLLFHKQEADDSSDSEAALEKAEEAMTGQDNTGYLLNRQMTKLWHRHTPNNSKDTKNSAEQSPAKKRRLQQESEDVVTTTTKAQPNGNASTEVAPSTQQKQLPKKIQKLRRFTVEHVDGKNPLGGLGTLSSELLKLMRKTLNFSGYYENHGCNRRTGVILSGPQGMGKKSLVKNIAFELGVPLVSLNMCFFDSERMEKNMIEAFDAAMAQSRCIIFIDEVHRYMGRPDSSQHNDPHAKAVDLFTVLMQKLQRNTGGHSAVLAIATTSNIDEVNPNILQQGLFEKTLKAEMPDHDARKDVLKIVTANTTLGDDVDLDEIARMTHGFVPAEIAFVTNDAKISAVDSLIEEDHVYVRDTEIEASSLAMDEEVLGPLRYNTRPAAPVSMNNFEKAIQEFVPALRREGFSIIPTVTWDQVGALEEARKQLYKSIIGPIKRPALYEEFGASQNGGVLLWGPPGCGKTLVAQAVANDAKASFILINGPELLNKYVGESERAVRELFERARSSRPCILFFDEVDSLVPPRAKANTDASVRIVNTLLTELDGATSRRGVFVIGTTNRPELIDEAILRPGRLGHHIFIGLPTAVERVEILQKIYRTRRKNPVPEELEAIEKVALDSRCTDFSGADLSELQTKAAHSALERFENDETLPKQVVSADWEFALNNTRPSVKDADSYRSGHIV</sequence>
<comment type="subcellular location">
    <subcellularLocation>
        <location evidence="1">Cytoplasm</location>
    </subcellularLocation>
</comment>
<reference evidence="8" key="1">
    <citation type="journal article" date="2020" name="bioRxiv">
        <title>Whole genome comparisons of ergot fungi reveals the divergence and evolution of species within the genus Claviceps are the result of varying mechanisms driving genome evolution and host range expansion.</title>
        <authorList>
            <person name="Wyka S.A."/>
            <person name="Mondo S.J."/>
            <person name="Liu M."/>
            <person name="Dettman J."/>
            <person name="Nalam V."/>
            <person name="Broders K.D."/>
        </authorList>
    </citation>
    <scope>NUCLEOTIDE SEQUENCE</scope>
    <source>
        <strain evidence="8">CCC 602</strain>
    </source>
</reference>
<dbReference type="GO" id="GO:0003723">
    <property type="term" value="F:RNA binding"/>
    <property type="evidence" value="ECO:0007669"/>
    <property type="project" value="TreeGrafter"/>
</dbReference>
<protein>
    <recommendedName>
        <fullName evidence="7">AAA+ ATPase domain-containing protein</fullName>
    </recommendedName>
</protein>
<evidence type="ECO:0000256" key="4">
    <source>
        <dbReference type="ARBA" id="ARBA00022741"/>
    </source>
</evidence>
<keyword evidence="9" id="KW-1185">Reference proteome</keyword>
<comment type="similarity">
    <text evidence="2">Belongs to the AAA ATPase family.</text>
</comment>
<keyword evidence="4" id="KW-0547">Nucleotide-binding</keyword>
<dbReference type="InterPro" id="IPR041569">
    <property type="entry name" value="AAA_lid_3"/>
</dbReference>
<dbReference type="PROSITE" id="PS00674">
    <property type="entry name" value="AAA"/>
    <property type="match status" value="1"/>
</dbReference>
<dbReference type="EMBL" id="SRPW01001255">
    <property type="protein sequence ID" value="KAG6003893.1"/>
    <property type="molecule type" value="Genomic_DNA"/>
</dbReference>
<dbReference type="PANTHER" id="PTHR23077">
    <property type="entry name" value="AAA-FAMILY ATPASE"/>
    <property type="match status" value="1"/>
</dbReference>
<dbReference type="GO" id="GO:0005737">
    <property type="term" value="C:cytoplasm"/>
    <property type="evidence" value="ECO:0007669"/>
    <property type="project" value="UniProtKB-SubCell"/>
</dbReference>
<evidence type="ECO:0000259" key="7">
    <source>
        <dbReference type="SMART" id="SM00382"/>
    </source>
</evidence>
<organism evidence="8 9">
    <name type="scientific">Claviceps pusilla</name>
    <dbReference type="NCBI Taxonomy" id="123648"/>
    <lineage>
        <taxon>Eukaryota</taxon>
        <taxon>Fungi</taxon>
        <taxon>Dikarya</taxon>
        <taxon>Ascomycota</taxon>
        <taxon>Pezizomycotina</taxon>
        <taxon>Sordariomycetes</taxon>
        <taxon>Hypocreomycetidae</taxon>
        <taxon>Hypocreales</taxon>
        <taxon>Clavicipitaceae</taxon>
        <taxon>Claviceps</taxon>
    </lineage>
</organism>
<dbReference type="GO" id="GO:1990275">
    <property type="term" value="F:preribosome binding"/>
    <property type="evidence" value="ECO:0007669"/>
    <property type="project" value="TreeGrafter"/>
</dbReference>
<dbReference type="SMART" id="SM00382">
    <property type="entry name" value="AAA"/>
    <property type="match status" value="2"/>
</dbReference>
<evidence type="ECO:0000256" key="2">
    <source>
        <dbReference type="ARBA" id="ARBA00006914"/>
    </source>
</evidence>
<dbReference type="InterPro" id="IPR003960">
    <property type="entry name" value="ATPase_AAA_CS"/>
</dbReference>
<keyword evidence="5" id="KW-0067">ATP-binding</keyword>
<evidence type="ECO:0000256" key="6">
    <source>
        <dbReference type="SAM" id="MobiDB-lite"/>
    </source>
</evidence>
<dbReference type="GO" id="GO:0005634">
    <property type="term" value="C:nucleus"/>
    <property type="evidence" value="ECO:0007669"/>
    <property type="project" value="TreeGrafter"/>
</dbReference>
<dbReference type="CDD" id="cd19481">
    <property type="entry name" value="RecA-like_protease"/>
    <property type="match status" value="1"/>
</dbReference>
<evidence type="ECO:0000256" key="1">
    <source>
        <dbReference type="ARBA" id="ARBA00004496"/>
    </source>
</evidence>
<dbReference type="Pfam" id="PF00004">
    <property type="entry name" value="AAA"/>
    <property type="match status" value="2"/>
</dbReference>
<dbReference type="InterPro" id="IPR003959">
    <property type="entry name" value="ATPase_AAA_core"/>
</dbReference>
<dbReference type="InterPro" id="IPR003593">
    <property type="entry name" value="AAA+_ATPase"/>
</dbReference>
<dbReference type="OrthoDB" id="27435at2759"/>
<evidence type="ECO:0000256" key="5">
    <source>
        <dbReference type="ARBA" id="ARBA00022840"/>
    </source>
</evidence>
<dbReference type="InterPro" id="IPR027417">
    <property type="entry name" value="P-loop_NTPase"/>
</dbReference>
<feature type="compositionally biased region" description="Polar residues" evidence="6">
    <location>
        <begin position="141"/>
        <end position="162"/>
    </location>
</feature>
<proteinExistence type="inferred from homology"/>
<dbReference type="PANTHER" id="PTHR23077:SF171">
    <property type="entry name" value="NUCLEAR VALOSIN-CONTAINING PROTEIN-LIKE"/>
    <property type="match status" value="1"/>
</dbReference>
<accession>A0A9P7NBB7</accession>
<dbReference type="GO" id="GO:0042254">
    <property type="term" value="P:ribosome biogenesis"/>
    <property type="evidence" value="ECO:0007669"/>
    <property type="project" value="TreeGrafter"/>
</dbReference>
<evidence type="ECO:0000256" key="3">
    <source>
        <dbReference type="ARBA" id="ARBA00022490"/>
    </source>
</evidence>
<dbReference type="GO" id="GO:0016887">
    <property type="term" value="F:ATP hydrolysis activity"/>
    <property type="evidence" value="ECO:0007669"/>
    <property type="project" value="InterPro"/>
</dbReference>
<dbReference type="SUPFAM" id="SSF52540">
    <property type="entry name" value="P-loop containing nucleoside triphosphate hydrolases"/>
    <property type="match status" value="2"/>
</dbReference>
<gene>
    <name evidence="8" type="ORF">E4U43_000832</name>
</gene>
<name>A0A9P7NBB7_9HYPO</name>
<feature type="region of interest" description="Disordered" evidence="6">
    <location>
        <begin position="73"/>
        <end position="98"/>
    </location>
</feature>
<dbReference type="Proteomes" id="UP000748025">
    <property type="component" value="Unassembled WGS sequence"/>
</dbReference>
<feature type="domain" description="AAA+ ATPase" evidence="7">
    <location>
        <begin position="511"/>
        <end position="647"/>
    </location>
</feature>
<dbReference type="Pfam" id="PF17862">
    <property type="entry name" value="AAA_lid_3"/>
    <property type="match status" value="1"/>
</dbReference>
<dbReference type="Gene3D" id="3.40.50.300">
    <property type="entry name" value="P-loop containing nucleotide triphosphate hydrolases"/>
    <property type="match status" value="2"/>
</dbReference>
<feature type="domain" description="AAA+ ATPase" evidence="7">
    <location>
        <begin position="219"/>
        <end position="340"/>
    </location>
</feature>
<evidence type="ECO:0000313" key="8">
    <source>
        <dbReference type="EMBL" id="KAG6003893.1"/>
    </source>
</evidence>
<feature type="region of interest" description="Disordered" evidence="6">
    <location>
        <begin position="111"/>
        <end position="168"/>
    </location>
</feature>
<dbReference type="GO" id="GO:0005524">
    <property type="term" value="F:ATP binding"/>
    <property type="evidence" value="ECO:0007669"/>
    <property type="project" value="UniProtKB-KW"/>
</dbReference>
<dbReference type="FunFam" id="3.40.50.300:FF:000567">
    <property type="entry name" value="ATPase, AAA family protein"/>
    <property type="match status" value="1"/>
</dbReference>
<dbReference type="Gene3D" id="1.10.8.60">
    <property type="match status" value="2"/>
</dbReference>
<dbReference type="InterPro" id="IPR050168">
    <property type="entry name" value="AAA_ATPase_domain"/>
</dbReference>